<evidence type="ECO:0000313" key="2">
    <source>
        <dbReference type="Proteomes" id="UP001331515"/>
    </source>
</evidence>
<dbReference type="Proteomes" id="UP001331515">
    <property type="component" value="Unassembled WGS sequence"/>
</dbReference>
<proteinExistence type="predicted"/>
<organism evidence="1 2">
    <name type="scientific">Champsocephalus gunnari</name>
    <name type="common">Mackerel icefish</name>
    <dbReference type="NCBI Taxonomy" id="52237"/>
    <lineage>
        <taxon>Eukaryota</taxon>
        <taxon>Metazoa</taxon>
        <taxon>Chordata</taxon>
        <taxon>Craniata</taxon>
        <taxon>Vertebrata</taxon>
        <taxon>Euteleostomi</taxon>
        <taxon>Actinopterygii</taxon>
        <taxon>Neopterygii</taxon>
        <taxon>Teleostei</taxon>
        <taxon>Neoteleostei</taxon>
        <taxon>Acanthomorphata</taxon>
        <taxon>Eupercaria</taxon>
        <taxon>Perciformes</taxon>
        <taxon>Notothenioidei</taxon>
        <taxon>Channichthyidae</taxon>
        <taxon>Champsocephalus</taxon>
    </lineage>
</organism>
<accession>A0AAN8HFJ0</accession>
<dbReference type="AlphaFoldDB" id="A0AAN8HFJ0"/>
<dbReference type="EMBL" id="JAURVH010001527">
    <property type="protein sequence ID" value="KAK5913447.1"/>
    <property type="molecule type" value="Genomic_DNA"/>
</dbReference>
<comment type="caution">
    <text evidence="1">The sequence shown here is derived from an EMBL/GenBank/DDBJ whole genome shotgun (WGS) entry which is preliminary data.</text>
</comment>
<evidence type="ECO:0000313" key="1">
    <source>
        <dbReference type="EMBL" id="KAK5913447.1"/>
    </source>
</evidence>
<gene>
    <name evidence="1" type="ORF">CgunFtcFv8_007979</name>
</gene>
<name>A0AAN8HFJ0_CHAGU</name>
<protein>
    <submittedName>
        <fullName evidence="1">Uncharacterized protein</fullName>
    </submittedName>
</protein>
<sequence>MEANMDGNKEEKLSLRFAVPPYGPSWCRRAELAARKRRIDPDAGGRGEVSGVVLRSEIPQQGFFFCSSSSSFCTSASLPVCGQRDGGRNSAG</sequence>
<reference evidence="1 2" key="1">
    <citation type="journal article" date="2023" name="Mol. Biol. Evol.">
        <title>Genomics of Secondarily Temperate Adaptation in the Only Non-Antarctic Icefish.</title>
        <authorList>
            <person name="Rivera-Colon A.G."/>
            <person name="Rayamajhi N."/>
            <person name="Minhas B.F."/>
            <person name="Madrigal G."/>
            <person name="Bilyk K.T."/>
            <person name="Yoon V."/>
            <person name="Hune M."/>
            <person name="Gregory S."/>
            <person name="Cheng C.H.C."/>
            <person name="Catchen J.M."/>
        </authorList>
    </citation>
    <scope>NUCLEOTIDE SEQUENCE [LARGE SCALE GENOMIC DNA]</scope>
    <source>
        <tissue evidence="1">White muscle</tissue>
    </source>
</reference>
<keyword evidence="2" id="KW-1185">Reference proteome</keyword>